<evidence type="ECO:0000256" key="2">
    <source>
        <dbReference type="ARBA" id="ARBA00006577"/>
    </source>
</evidence>
<accession>A0A1G6UKN4</accession>
<dbReference type="Gene3D" id="1.10.287.460">
    <property type="entry name" value="Peptidyl-prolyl cis-trans isomerase, FKBP-type, N-terminal domain"/>
    <property type="match status" value="1"/>
</dbReference>
<evidence type="ECO:0000259" key="9">
    <source>
        <dbReference type="PROSITE" id="PS50059"/>
    </source>
</evidence>
<feature type="domain" description="PPIase FKBP-type" evidence="9">
    <location>
        <begin position="140"/>
        <end position="226"/>
    </location>
</feature>
<keyword evidence="3 8" id="KW-0732">Signal</keyword>
<dbReference type="Gene3D" id="3.10.50.40">
    <property type="match status" value="1"/>
</dbReference>
<sequence length="226" mass="24601">MKLRWLVVSVAVFGMGAVQAQDTSSEKGKLSYAIGYQLGREMAERGVDLDVATVVRGVQEGFAKRDPSVPPEEMRAAVEKMQAQMLEQARAEFERVAAENKAKSEQFLSQNRAKQGIQNLASGIQYRVIEQGTGAQPTAASEVQIHFRGSLSTGQEFASTYTGNEPVTMKVSEAPLPGLREVLPMMKVGSRWEVFLPPDQGYGDNPRSPVGPGQAVVFDVKLVSIK</sequence>
<feature type="signal peptide" evidence="8">
    <location>
        <begin position="1"/>
        <end position="20"/>
    </location>
</feature>
<dbReference type="GO" id="GO:0006457">
    <property type="term" value="P:protein folding"/>
    <property type="evidence" value="ECO:0007669"/>
    <property type="project" value="InterPro"/>
</dbReference>
<dbReference type="PRINTS" id="PR01730">
    <property type="entry name" value="INFPOTNTIATR"/>
</dbReference>
<gene>
    <name evidence="10" type="ORF">SAMN04488509_102382</name>
</gene>
<reference evidence="10 11" key="1">
    <citation type="submission" date="2016-10" db="EMBL/GenBank/DDBJ databases">
        <authorList>
            <person name="de Groot N.N."/>
        </authorList>
    </citation>
    <scope>NUCLEOTIDE SEQUENCE [LARGE SCALE GENOMIC DNA]</scope>
    <source>
        <strain evidence="10 11">DSM 16957</strain>
    </source>
</reference>
<dbReference type="Pfam" id="PF00254">
    <property type="entry name" value="FKBP_C"/>
    <property type="match status" value="1"/>
</dbReference>
<dbReference type="InterPro" id="IPR001179">
    <property type="entry name" value="PPIase_FKBP_dom"/>
</dbReference>
<dbReference type="EMBL" id="FNAG01000002">
    <property type="protein sequence ID" value="SDD41839.1"/>
    <property type="molecule type" value="Genomic_DNA"/>
</dbReference>
<name>A0A1G6UKN4_9GAMM</name>
<dbReference type="InterPro" id="IPR036944">
    <property type="entry name" value="PPIase_FKBP_N_sf"/>
</dbReference>
<dbReference type="AlphaFoldDB" id="A0A1G6UKN4"/>
<dbReference type="InterPro" id="IPR046357">
    <property type="entry name" value="PPIase_dom_sf"/>
</dbReference>
<dbReference type="InterPro" id="IPR000774">
    <property type="entry name" value="PPIase_FKBP_N"/>
</dbReference>
<evidence type="ECO:0000256" key="3">
    <source>
        <dbReference type="ARBA" id="ARBA00022729"/>
    </source>
</evidence>
<dbReference type="GO" id="GO:0016020">
    <property type="term" value="C:membrane"/>
    <property type="evidence" value="ECO:0007669"/>
    <property type="project" value="InterPro"/>
</dbReference>
<dbReference type="InterPro" id="IPR008104">
    <property type="entry name" value="INFPOTNTIATR"/>
</dbReference>
<dbReference type="Proteomes" id="UP000199603">
    <property type="component" value="Unassembled WGS sequence"/>
</dbReference>
<evidence type="ECO:0000256" key="6">
    <source>
        <dbReference type="PROSITE-ProRule" id="PRU00277"/>
    </source>
</evidence>
<dbReference type="PANTHER" id="PTHR43811:SF23">
    <property type="entry name" value="FKBP-TYPE 22 KDA PEPTIDYL-PROLYL CIS-TRANS ISOMERASE"/>
    <property type="match status" value="1"/>
</dbReference>
<feature type="chain" id="PRO_5011494804" description="Peptidyl-prolyl cis-trans isomerase" evidence="8">
    <location>
        <begin position="21"/>
        <end position="226"/>
    </location>
</feature>
<evidence type="ECO:0000256" key="1">
    <source>
        <dbReference type="ARBA" id="ARBA00000971"/>
    </source>
</evidence>
<keyword evidence="11" id="KW-1185">Reference proteome</keyword>
<proteinExistence type="inferred from homology"/>
<dbReference type="Pfam" id="PF01346">
    <property type="entry name" value="FKBP_N"/>
    <property type="match status" value="1"/>
</dbReference>
<comment type="catalytic activity">
    <reaction evidence="1 6 7">
        <text>[protein]-peptidylproline (omega=180) = [protein]-peptidylproline (omega=0)</text>
        <dbReference type="Rhea" id="RHEA:16237"/>
        <dbReference type="Rhea" id="RHEA-COMP:10747"/>
        <dbReference type="Rhea" id="RHEA-COMP:10748"/>
        <dbReference type="ChEBI" id="CHEBI:83833"/>
        <dbReference type="ChEBI" id="CHEBI:83834"/>
        <dbReference type="EC" id="5.2.1.8"/>
    </reaction>
</comment>
<organism evidence="10 11">
    <name type="scientific">Aquimonas voraii</name>
    <dbReference type="NCBI Taxonomy" id="265719"/>
    <lineage>
        <taxon>Bacteria</taxon>
        <taxon>Pseudomonadati</taxon>
        <taxon>Pseudomonadota</taxon>
        <taxon>Gammaproteobacteria</taxon>
        <taxon>Lysobacterales</taxon>
        <taxon>Lysobacteraceae</taxon>
        <taxon>Aquimonas</taxon>
    </lineage>
</organism>
<comment type="similarity">
    <text evidence="2 7">Belongs to the FKBP-type PPIase family.</text>
</comment>
<evidence type="ECO:0000256" key="8">
    <source>
        <dbReference type="SAM" id="SignalP"/>
    </source>
</evidence>
<dbReference type="SUPFAM" id="SSF54534">
    <property type="entry name" value="FKBP-like"/>
    <property type="match status" value="1"/>
</dbReference>
<dbReference type="STRING" id="265719.SAMN04488509_102382"/>
<protein>
    <recommendedName>
        <fullName evidence="7">Peptidyl-prolyl cis-trans isomerase</fullName>
        <ecNumber evidence="7">5.2.1.8</ecNumber>
    </recommendedName>
</protein>
<dbReference type="PROSITE" id="PS50059">
    <property type="entry name" value="FKBP_PPIASE"/>
    <property type="match status" value="1"/>
</dbReference>
<dbReference type="GO" id="GO:0003755">
    <property type="term" value="F:peptidyl-prolyl cis-trans isomerase activity"/>
    <property type="evidence" value="ECO:0007669"/>
    <property type="project" value="UniProtKB-UniRule"/>
</dbReference>
<keyword evidence="4 6" id="KW-0697">Rotamase</keyword>
<dbReference type="PANTHER" id="PTHR43811">
    <property type="entry name" value="FKBP-TYPE PEPTIDYL-PROLYL CIS-TRANS ISOMERASE FKPA"/>
    <property type="match status" value="1"/>
</dbReference>
<evidence type="ECO:0000313" key="11">
    <source>
        <dbReference type="Proteomes" id="UP000199603"/>
    </source>
</evidence>
<dbReference type="RefSeq" id="WP_176764037.1">
    <property type="nucleotide sequence ID" value="NZ_FNAG01000002.1"/>
</dbReference>
<evidence type="ECO:0000256" key="4">
    <source>
        <dbReference type="ARBA" id="ARBA00023110"/>
    </source>
</evidence>
<evidence type="ECO:0000256" key="5">
    <source>
        <dbReference type="ARBA" id="ARBA00023235"/>
    </source>
</evidence>
<dbReference type="EC" id="5.2.1.8" evidence="7"/>
<keyword evidence="5 6" id="KW-0413">Isomerase</keyword>
<evidence type="ECO:0000256" key="7">
    <source>
        <dbReference type="RuleBase" id="RU003915"/>
    </source>
</evidence>
<evidence type="ECO:0000313" key="10">
    <source>
        <dbReference type="EMBL" id="SDD41839.1"/>
    </source>
</evidence>